<dbReference type="InterPro" id="IPR001173">
    <property type="entry name" value="Glyco_trans_2-like"/>
</dbReference>
<comment type="caution">
    <text evidence="2">The sequence shown here is derived from an EMBL/GenBank/DDBJ whole genome shotgun (WGS) entry which is preliminary data.</text>
</comment>
<organism evidence="2 3">
    <name type="scientific">Trueperella bonasi</name>
    <dbReference type="NCBI Taxonomy" id="312286"/>
    <lineage>
        <taxon>Bacteria</taxon>
        <taxon>Bacillati</taxon>
        <taxon>Actinomycetota</taxon>
        <taxon>Actinomycetes</taxon>
        <taxon>Actinomycetales</taxon>
        <taxon>Actinomycetaceae</taxon>
        <taxon>Trueperella</taxon>
    </lineage>
</organism>
<dbReference type="SUPFAM" id="SSF53448">
    <property type="entry name" value="Nucleotide-diphospho-sugar transferases"/>
    <property type="match status" value="1"/>
</dbReference>
<dbReference type="EC" id="2.4.1.289" evidence="2"/>
<sequence>MADLRVVTVAYNPGREITAMIDSLEDALAGSDLSREIVVVNNGDPVPALAELADRARVIEAGSNLGYGRGINLGAKDHCGPWLLVVNPDVKFQSGAVTTMVKTAEDYPQAGMFGPKILTPEADIYPSARKFPRLVSGTGHALFGEVFAGNPWTRSYLKNSDINSTHTVDWLSGSCLLVRTEAFRDVGGFDPEFFMFFEDTMLGQDMEAAGWERVFVHDAAAVHDQGKSWRDRPAPMLHAHHKSAYTYLSKVYTGPAYGLLRCALKAGLKARLKFLLKLGKI</sequence>
<protein>
    <submittedName>
        <fullName evidence="2">N-acetylglucosaminyl-diphospho-decaprenol L-rhamnosyltransferase</fullName>
        <ecNumber evidence="2">2.4.1.289</ecNumber>
    </submittedName>
</protein>
<evidence type="ECO:0000313" key="3">
    <source>
        <dbReference type="Proteomes" id="UP001243212"/>
    </source>
</evidence>
<dbReference type="PANTHER" id="PTHR43179">
    <property type="entry name" value="RHAMNOSYLTRANSFERASE WBBL"/>
    <property type="match status" value="1"/>
</dbReference>
<dbReference type="GO" id="GO:0102096">
    <property type="term" value="F:decaprenyl-N-acetyl-alpha-D-glucosaminyl-pyrophosphate:dTDP-alpha-L-rhamnose rhamnosyltransferase activity"/>
    <property type="evidence" value="ECO:0007669"/>
    <property type="project" value="UniProtKB-EC"/>
</dbReference>
<dbReference type="RefSeq" id="WP_307682276.1">
    <property type="nucleotide sequence ID" value="NZ_JAUSQX010000001.1"/>
</dbReference>
<accession>A0ABT9NF63</accession>
<dbReference type="PANTHER" id="PTHR43179:SF7">
    <property type="entry name" value="RHAMNOSYLTRANSFERASE WBBL"/>
    <property type="match status" value="1"/>
</dbReference>
<dbReference type="EMBL" id="JAUSQX010000001">
    <property type="protein sequence ID" value="MDP9806031.1"/>
    <property type="molecule type" value="Genomic_DNA"/>
</dbReference>
<name>A0ABT9NF63_9ACTO</name>
<proteinExistence type="predicted"/>
<evidence type="ECO:0000313" key="2">
    <source>
        <dbReference type="EMBL" id="MDP9806031.1"/>
    </source>
</evidence>
<dbReference type="Proteomes" id="UP001243212">
    <property type="component" value="Unassembled WGS sequence"/>
</dbReference>
<dbReference type="InterPro" id="IPR029044">
    <property type="entry name" value="Nucleotide-diphossugar_trans"/>
</dbReference>
<evidence type="ECO:0000259" key="1">
    <source>
        <dbReference type="Pfam" id="PF00535"/>
    </source>
</evidence>
<dbReference type="CDD" id="cd04186">
    <property type="entry name" value="GT_2_like_c"/>
    <property type="match status" value="1"/>
</dbReference>
<keyword evidence="2" id="KW-0328">Glycosyltransferase</keyword>
<dbReference type="Gene3D" id="3.90.550.10">
    <property type="entry name" value="Spore Coat Polysaccharide Biosynthesis Protein SpsA, Chain A"/>
    <property type="match status" value="1"/>
</dbReference>
<keyword evidence="3" id="KW-1185">Reference proteome</keyword>
<dbReference type="Pfam" id="PF00535">
    <property type="entry name" value="Glycos_transf_2"/>
    <property type="match status" value="1"/>
</dbReference>
<keyword evidence="2" id="KW-0808">Transferase</keyword>
<feature type="domain" description="Glycosyltransferase 2-like" evidence="1">
    <location>
        <begin position="6"/>
        <end position="183"/>
    </location>
</feature>
<reference evidence="2 3" key="1">
    <citation type="submission" date="2023-07" db="EMBL/GenBank/DDBJ databases">
        <title>Sequencing the genomes of 1000 actinobacteria strains.</title>
        <authorList>
            <person name="Klenk H.-P."/>
        </authorList>
    </citation>
    <scope>NUCLEOTIDE SEQUENCE [LARGE SCALE GENOMIC DNA]</scope>
    <source>
        <strain evidence="2 3">DSM 17163</strain>
    </source>
</reference>
<gene>
    <name evidence="2" type="ORF">J2S70_000613</name>
</gene>